<dbReference type="EMBL" id="UXAW01000120">
    <property type="protein sequence ID" value="VDC33619.1"/>
    <property type="molecule type" value="Genomic_DNA"/>
</dbReference>
<evidence type="ECO:0000313" key="2">
    <source>
        <dbReference type="Proteomes" id="UP000277498"/>
    </source>
</evidence>
<gene>
    <name evidence="1" type="ORF">XINFAN_03929</name>
</gene>
<dbReference type="Proteomes" id="UP000277498">
    <property type="component" value="Unassembled WGS sequence"/>
</dbReference>
<protein>
    <submittedName>
        <fullName evidence="1">Uncharacterized protein</fullName>
    </submittedName>
</protein>
<dbReference type="AlphaFoldDB" id="A0A3P5XPI8"/>
<name>A0A3P5XPI8_9RHOB</name>
<sequence>MMKLASAPRQNSIGTDFTTRPSITVAISAKSWIPVGIATASDAAEKMPSETEGRPVANM</sequence>
<evidence type="ECO:0000313" key="1">
    <source>
        <dbReference type="EMBL" id="VDC33619.1"/>
    </source>
</evidence>
<proteinExistence type="predicted"/>
<organism evidence="1 2">
    <name type="scientific">Pseudogemmobacter humi</name>
    <dbReference type="NCBI Taxonomy" id="2483812"/>
    <lineage>
        <taxon>Bacteria</taxon>
        <taxon>Pseudomonadati</taxon>
        <taxon>Pseudomonadota</taxon>
        <taxon>Alphaproteobacteria</taxon>
        <taxon>Rhodobacterales</taxon>
        <taxon>Paracoccaceae</taxon>
        <taxon>Pseudogemmobacter</taxon>
    </lineage>
</organism>
<reference evidence="1 2" key="1">
    <citation type="submission" date="2018-11" db="EMBL/GenBank/DDBJ databases">
        <authorList>
            <person name="Criscuolo A."/>
        </authorList>
    </citation>
    <scope>NUCLEOTIDE SEQUENCE [LARGE SCALE GENOMIC DNA]</scope>
    <source>
        <strain evidence="1">ACIP111625</strain>
    </source>
</reference>
<keyword evidence="2" id="KW-1185">Reference proteome</keyword>
<accession>A0A3P5XPI8</accession>